<dbReference type="EMBL" id="JWZT01002864">
    <property type="protein sequence ID" value="KII68398.1"/>
    <property type="molecule type" value="Genomic_DNA"/>
</dbReference>
<proteinExistence type="predicted"/>
<protein>
    <submittedName>
        <fullName evidence="1">Uncharacterized protein</fullName>
    </submittedName>
</protein>
<dbReference type="OrthoDB" id="9909311at2759"/>
<accession>A0A0C2JGL6</accession>
<dbReference type="Proteomes" id="UP000031668">
    <property type="component" value="Unassembled WGS sequence"/>
</dbReference>
<dbReference type="AlphaFoldDB" id="A0A0C2JGL6"/>
<organism evidence="1 2">
    <name type="scientific">Thelohanellus kitauei</name>
    <name type="common">Myxosporean</name>
    <dbReference type="NCBI Taxonomy" id="669202"/>
    <lineage>
        <taxon>Eukaryota</taxon>
        <taxon>Metazoa</taxon>
        <taxon>Cnidaria</taxon>
        <taxon>Myxozoa</taxon>
        <taxon>Myxosporea</taxon>
        <taxon>Bivalvulida</taxon>
        <taxon>Platysporina</taxon>
        <taxon>Myxobolidae</taxon>
        <taxon>Thelohanellus</taxon>
    </lineage>
</organism>
<gene>
    <name evidence="1" type="ORF">RF11_04561</name>
</gene>
<evidence type="ECO:0000313" key="1">
    <source>
        <dbReference type="EMBL" id="KII68398.1"/>
    </source>
</evidence>
<name>A0A0C2JGL6_THEKT</name>
<sequence length="106" mass="12258">MHYRSLEAMDERKEPPRRLVDPLKVIRRVWEPVGKSTISSCFAKAKFIKERIQTEAHYEELIGLFDIHESFTLGENAAEMLCSEELVKVVDDDKSVDEEVVSFVES</sequence>
<reference evidence="1 2" key="1">
    <citation type="journal article" date="2014" name="Genome Biol. Evol.">
        <title>The genome of the myxosporean Thelohanellus kitauei shows adaptations to nutrient acquisition within its fish host.</title>
        <authorList>
            <person name="Yang Y."/>
            <person name="Xiong J."/>
            <person name="Zhou Z."/>
            <person name="Huo F."/>
            <person name="Miao W."/>
            <person name="Ran C."/>
            <person name="Liu Y."/>
            <person name="Zhang J."/>
            <person name="Feng J."/>
            <person name="Wang M."/>
            <person name="Wang M."/>
            <person name="Wang L."/>
            <person name="Yao B."/>
        </authorList>
    </citation>
    <scope>NUCLEOTIDE SEQUENCE [LARGE SCALE GENOMIC DNA]</scope>
    <source>
        <strain evidence="1">Wuqing</strain>
    </source>
</reference>
<comment type="caution">
    <text evidence="1">The sequence shown here is derived from an EMBL/GenBank/DDBJ whole genome shotgun (WGS) entry which is preliminary data.</text>
</comment>
<keyword evidence="2" id="KW-1185">Reference proteome</keyword>
<evidence type="ECO:0000313" key="2">
    <source>
        <dbReference type="Proteomes" id="UP000031668"/>
    </source>
</evidence>